<organism evidence="1 2">
    <name type="scientific">Trichinella nativa</name>
    <dbReference type="NCBI Taxonomy" id="6335"/>
    <lineage>
        <taxon>Eukaryota</taxon>
        <taxon>Metazoa</taxon>
        <taxon>Ecdysozoa</taxon>
        <taxon>Nematoda</taxon>
        <taxon>Enoplea</taxon>
        <taxon>Dorylaimia</taxon>
        <taxon>Trichinellida</taxon>
        <taxon>Trichinellidae</taxon>
        <taxon>Trichinella</taxon>
    </lineage>
</organism>
<reference evidence="1 2" key="1">
    <citation type="submission" date="2015-04" db="EMBL/GenBank/DDBJ databases">
        <title>Draft genome of the roundworm Trichinella nativa.</title>
        <authorList>
            <person name="Mitreva M."/>
        </authorList>
    </citation>
    <scope>NUCLEOTIDE SEQUENCE [LARGE SCALE GENOMIC DNA]</scope>
    <source>
        <strain evidence="1 2">ISS45</strain>
    </source>
</reference>
<sequence length="162" mass="18390">MMKACRALYNVSVKRGRQLDITITVANAKHYIEERANLSNWKSKAASASKKRSEQQVNGLLALCLDFRLPLNPKLRFDRICYGDYSFSMASLQFPIRIVFWNFFPSSFANCSPLAIVNGAVSLNAADRFGFMLSEVKVNNNDEWCCCMQTARSHWLDACCAR</sequence>
<comment type="caution">
    <text evidence="1">The sequence shown here is derived from an EMBL/GenBank/DDBJ whole genome shotgun (WGS) entry which is preliminary data.</text>
</comment>
<dbReference type="Proteomes" id="UP000243006">
    <property type="component" value="Unassembled WGS sequence"/>
</dbReference>
<evidence type="ECO:0000313" key="2">
    <source>
        <dbReference type="Proteomes" id="UP000243006"/>
    </source>
</evidence>
<gene>
    <name evidence="1" type="ORF">D917_06785</name>
</gene>
<evidence type="ECO:0000313" key="1">
    <source>
        <dbReference type="EMBL" id="OUC47640.1"/>
    </source>
</evidence>
<accession>A0A1Y3ES86</accession>
<protein>
    <submittedName>
        <fullName evidence="1">Uncharacterized protein</fullName>
    </submittedName>
</protein>
<dbReference type="AlphaFoldDB" id="A0A1Y3ES86"/>
<proteinExistence type="predicted"/>
<dbReference type="EMBL" id="LVZM01003969">
    <property type="protein sequence ID" value="OUC47640.1"/>
    <property type="molecule type" value="Genomic_DNA"/>
</dbReference>
<name>A0A1Y3ES86_9BILA</name>